<feature type="domain" description="Sialidase" evidence="1">
    <location>
        <begin position="55"/>
        <end position="334"/>
    </location>
</feature>
<sequence length="367" mass="41040">MLVDMKKKGYPVLDYRPGVNNPRNSEGAFLDLKDGRIMFVYSRFIGESHSDDAKACIIAVFSTDGGETWQDERVIDHPDRHGALNIMSVSLLRMQNGDIGLFYVIRRGWHDARLHLFRSSDEGLTWSEPVCCVPGLGYYVVNNDRVVRLSSGRLLVPAALHKMRTTDTIKWGSFDSRGTVYVMISDDDGVTWREATNSCSLTVPHTRSGLQEPGIIELENGALWMYHRTDLGRQYESFSVDGGETWSEAVPSQFTSPVSPLSVKRNPSNGHLLAVWNPIPNYQLRKIGTHSWGRAPLVGAISQDEGKTWTNHFAIQTEEDNGGYCYTAIHFTSDAVLLAYCAGEPEDGICLARLKMTKVLLSDIYTE</sequence>
<dbReference type="EC" id="3.2.1.-" evidence="2"/>
<evidence type="ECO:0000313" key="3">
    <source>
        <dbReference type="Proteomes" id="UP001596989"/>
    </source>
</evidence>
<comment type="caution">
    <text evidence="2">The sequence shown here is derived from an EMBL/GenBank/DDBJ whole genome shotgun (WGS) entry which is preliminary data.</text>
</comment>
<evidence type="ECO:0000313" key="2">
    <source>
        <dbReference type="EMBL" id="MFD0961092.1"/>
    </source>
</evidence>
<accession>A0ABW3HU84</accession>
<dbReference type="Gene3D" id="2.120.10.10">
    <property type="match status" value="1"/>
</dbReference>
<protein>
    <submittedName>
        <fullName evidence="2">Sialidase family protein</fullName>
        <ecNumber evidence="2">3.2.1.-</ecNumber>
    </submittedName>
</protein>
<gene>
    <name evidence="2" type="ORF">ACFQ2I_17145</name>
</gene>
<dbReference type="CDD" id="cd15482">
    <property type="entry name" value="Sialidase_non-viral"/>
    <property type="match status" value="1"/>
</dbReference>
<reference evidence="3" key="1">
    <citation type="journal article" date="2019" name="Int. J. Syst. Evol. Microbiol.">
        <title>The Global Catalogue of Microorganisms (GCM) 10K type strain sequencing project: providing services to taxonomists for standard genome sequencing and annotation.</title>
        <authorList>
            <consortium name="The Broad Institute Genomics Platform"/>
            <consortium name="The Broad Institute Genome Sequencing Center for Infectious Disease"/>
            <person name="Wu L."/>
            <person name="Ma J."/>
        </authorList>
    </citation>
    <scope>NUCLEOTIDE SEQUENCE [LARGE SCALE GENOMIC DNA]</scope>
    <source>
        <strain evidence="3">CCUG 59129</strain>
    </source>
</reference>
<evidence type="ECO:0000259" key="1">
    <source>
        <dbReference type="Pfam" id="PF13088"/>
    </source>
</evidence>
<dbReference type="PANTHER" id="PTHR43752">
    <property type="entry name" value="BNR/ASP-BOX REPEAT FAMILY PROTEIN"/>
    <property type="match status" value="1"/>
</dbReference>
<keyword evidence="3" id="KW-1185">Reference proteome</keyword>
<proteinExistence type="predicted"/>
<name>A0ABW3HU84_9BACL</name>
<dbReference type="RefSeq" id="WP_377566327.1">
    <property type="nucleotide sequence ID" value="NZ_JBHTJZ010000030.1"/>
</dbReference>
<dbReference type="Pfam" id="PF13088">
    <property type="entry name" value="BNR_2"/>
    <property type="match status" value="1"/>
</dbReference>
<dbReference type="GO" id="GO:0016798">
    <property type="term" value="F:hydrolase activity, acting on glycosyl bonds"/>
    <property type="evidence" value="ECO:0007669"/>
    <property type="project" value="UniProtKB-KW"/>
</dbReference>
<organism evidence="2 3">
    <name type="scientific">Paenibacillus chungangensis</name>
    <dbReference type="NCBI Taxonomy" id="696535"/>
    <lineage>
        <taxon>Bacteria</taxon>
        <taxon>Bacillati</taxon>
        <taxon>Bacillota</taxon>
        <taxon>Bacilli</taxon>
        <taxon>Bacillales</taxon>
        <taxon>Paenibacillaceae</taxon>
        <taxon>Paenibacillus</taxon>
    </lineage>
</organism>
<dbReference type="PANTHER" id="PTHR43752:SF2">
    <property type="entry name" value="BNR_ASP-BOX REPEAT FAMILY PROTEIN"/>
    <property type="match status" value="1"/>
</dbReference>
<dbReference type="InterPro" id="IPR011040">
    <property type="entry name" value="Sialidase"/>
</dbReference>
<dbReference type="EMBL" id="JBHTJZ010000030">
    <property type="protein sequence ID" value="MFD0961092.1"/>
    <property type="molecule type" value="Genomic_DNA"/>
</dbReference>
<dbReference type="SUPFAM" id="SSF50939">
    <property type="entry name" value="Sialidases"/>
    <property type="match status" value="1"/>
</dbReference>
<dbReference type="Proteomes" id="UP001596989">
    <property type="component" value="Unassembled WGS sequence"/>
</dbReference>
<dbReference type="InterPro" id="IPR036278">
    <property type="entry name" value="Sialidase_sf"/>
</dbReference>
<keyword evidence="2" id="KW-0326">Glycosidase</keyword>
<keyword evidence="2" id="KW-0378">Hydrolase</keyword>